<dbReference type="PANTHER" id="PTHR35480">
    <property type="entry name" value="MATERNAL EFFECT EMBRYO ARREST 22"/>
    <property type="match status" value="1"/>
</dbReference>
<evidence type="ECO:0000313" key="4">
    <source>
        <dbReference type="Proteomes" id="UP000596660"/>
    </source>
</evidence>
<feature type="region of interest" description="Disordered" evidence="2">
    <location>
        <begin position="590"/>
        <end position="612"/>
    </location>
</feature>
<dbReference type="EnsemblPlants" id="AUR62005921-RA">
    <property type="protein sequence ID" value="AUR62005921-RA:cds"/>
    <property type="gene ID" value="AUR62005921"/>
</dbReference>
<proteinExistence type="predicted"/>
<reference evidence="3" key="2">
    <citation type="submission" date="2021-03" db="UniProtKB">
        <authorList>
            <consortium name="EnsemblPlants"/>
        </authorList>
    </citation>
    <scope>IDENTIFICATION</scope>
</reference>
<dbReference type="PANTHER" id="PTHR35480:SF1">
    <property type="entry name" value="MATERNAL EFFECT EMBRYO ARREST 22"/>
    <property type="match status" value="1"/>
</dbReference>
<keyword evidence="4" id="KW-1185">Reference proteome</keyword>
<evidence type="ECO:0000313" key="3">
    <source>
        <dbReference type="EnsemblPlants" id="AUR62005921-RA:cds"/>
    </source>
</evidence>
<dbReference type="Gramene" id="AUR62005921-RA">
    <property type="protein sequence ID" value="AUR62005921-RA:cds"/>
    <property type="gene ID" value="AUR62005921"/>
</dbReference>
<dbReference type="OMA" id="NRESEIC"/>
<name>A0A803L232_CHEQI</name>
<evidence type="ECO:0000256" key="2">
    <source>
        <dbReference type="SAM" id="MobiDB-lite"/>
    </source>
</evidence>
<evidence type="ECO:0000256" key="1">
    <source>
        <dbReference type="SAM" id="Coils"/>
    </source>
</evidence>
<sequence>MTLNSSPVKTMESVNPCCSKWVKAYKKLEGKRNALRNGVEILQKQIDLLQQDNASLKKACDEEQARVNVVEKEKGEEASLRITMEKEIAALKSETSSIGPQATSGNVELDNEATHLRTCISEKEMEIDRLKQLLAEEITRVNVEKNAVELERKNVAELQKSLEYEKRKAEEAKVNRKLEAEKQDAIKEKRCSDEKRVQEEECRANYFTQLEEEKQKVEKLQNELQEIMTLKSSVDTSELDEVKRKLEAEKNKVAKEKRRVAEEKVKVSEQRKIAEVCEKRVSEEKCRADEFMRQFEEEKQKVENLQRELHEVLSSQKAIDSSQFDELKKNLEEERKKVVEEQKCVEEEKARVMEQRKIADANKQRGSEEKFRADNLFIQLEEEKRKVEKLQRELQEALSSRITIDSSDFHELKRNLEEEKKKVAQEQRCVEEEKVRTMEQKKIADANKKRFSEEKGHNDKLLMELEEEKRKVEELQRELQEGLPSQKAIDSSVFDELKRNLEEEKKKAAQGQRCVEEEKVRTIEQKKIADANKKVASEEKSRADKLLVLLEEEKRKVDKLQRELQEVVSSKKPAKSSELDEVNRNLEAEKKKVARERKRGDLETSRKEEQKNLAEASIKNAMEEKSRADKLFEELVSSREMIKNLERELNKVNGMLKAERIEVAREKTCADLQKLKSEEQGQIAVTNEMRAMEEKSRGDNLFQELVNARKQLQDAEHELNEVKLCRGLNRTSVVAPFAVNEQAARVTLLQEQLKFEKKRVKHAKEVAKLEKDRNSILQQELKRLKQDFQCLLDHLGMLSDTFGTRNGVANILKKSGLPQMRYHGDDELRMSSLSSKDASCRFKPNMRLMQAGLCMESTSGMENELDPLQGGSRGDTIPTSALNSNTASFSDEQLLGSQERVAGSLNMSAGLSVENPKQRATILRDSNECYKGKTGEKVCIAGEHSIRSPVEAVTDHAKKRRKILDEIESIKHMHLEGKSIFQEAEKKLFTLQNTLLQPLMNDQLEKEIFPFPVNKKKLCGDSDWSSKKRKILREPDLVFRQANDPNVEMEVDKTFAPSATETREISQPSTDLEIDRVEHIQDTLTDFDQVIIGDYMKLLDLDDAVAEECFKMAMERPLSPIPPELLEFGQKARALTLSEPISGDNEAEHQAYNENQLYFVLFTDLEDISSITRIYGASRACLARCLFFQTDFSLQDILMALLLEKDLRPREKACVLFSLILLNFSAVSSSKPVNFRIQELMDSFSANIHSVLFNSETRDLFAKICDLRELLTLSEDFVLNRKIMSNFMTCELLGGCSSCAEILLDGKKILLWPKMASTDLVVAGSIVFASISKAVGHTGYVCEVSLKILQIDKAEYSLALKVLHSFVHVCGEEYFSISNYASVMNVVRSVATFMEGTIAKNAVQLGDSSQNQFTPCVRCPFSEGSVSVDVVSSELLEELQSHIVPQDPLVSAHLSNREALNCLLGDILSSLELISSIMGWDWVCDKIVPKLFMMLESSHQDRVFTTALVVLLGDIGRLGVKARGYGDIGIEGIKSHLLDLLYQTAASKCDTTLPMAIVYGLIGLYPKGLEMFQKGNNFELPAEGSHSASSSSDIVSKFLSSLSSEQITSLVSLVNPDNRCS</sequence>
<dbReference type="Proteomes" id="UP000596660">
    <property type="component" value="Unplaced"/>
</dbReference>
<feature type="coiled-coil region" evidence="1">
    <location>
        <begin position="767"/>
        <end position="794"/>
    </location>
</feature>
<feature type="coiled-coil region" evidence="1">
    <location>
        <begin position="25"/>
        <end position="73"/>
    </location>
</feature>
<keyword evidence="1" id="KW-0175">Coiled coil</keyword>
<accession>A0A803L232</accession>
<reference evidence="3" key="1">
    <citation type="journal article" date="2017" name="Nature">
        <title>The genome of Chenopodium quinoa.</title>
        <authorList>
            <person name="Jarvis D.E."/>
            <person name="Ho Y.S."/>
            <person name="Lightfoot D.J."/>
            <person name="Schmoeckel S.M."/>
            <person name="Li B."/>
            <person name="Borm T.J.A."/>
            <person name="Ohyanagi H."/>
            <person name="Mineta K."/>
            <person name="Michell C.T."/>
            <person name="Saber N."/>
            <person name="Kharbatia N.M."/>
            <person name="Rupper R.R."/>
            <person name="Sharp A.R."/>
            <person name="Dally N."/>
            <person name="Boughton B.A."/>
            <person name="Woo Y.H."/>
            <person name="Gao G."/>
            <person name="Schijlen E.G.W.M."/>
            <person name="Guo X."/>
            <person name="Momin A.A."/>
            <person name="Negrao S."/>
            <person name="Al-Babili S."/>
            <person name="Gehring C."/>
            <person name="Roessner U."/>
            <person name="Jung C."/>
            <person name="Murphy K."/>
            <person name="Arold S.T."/>
            <person name="Gojobori T."/>
            <person name="van der Linden C.G."/>
            <person name="van Loo E.N."/>
            <person name="Jellen E.N."/>
            <person name="Maughan P.J."/>
            <person name="Tester M."/>
        </authorList>
    </citation>
    <scope>NUCLEOTIDE SEQUENCE [LARGE SCALE GENOMIC DNA]</scope>
    <source>
        <strain evidence="3">cv. PI 614886</strain>
    </source>
</reference>
<protein>
    <submittedName>
        <fullName evidence="3">Uncharacterized protein</fullName>
    </submittedName>
</protein>
<feature type="compositionally biased region" description="Basic and acidic residues" evidence="2">
    <location>
        <begin position="598"/>
        <end position="612"/>
    </location>
</feature>
<organism evidence="3 4">
    <name type="scientific">Chenopodium quinoa</name>
    <name type="common">Quinoa</name>
    <dbReference type="NCBI Taxonomy" id="63459"/>
    <lineage>
        <taxon>Eukaryota</taxon>
        <taxon>Viridiplantae</taxon>
        <taxon>Streptophyta</taxon>
        <taxon>Embryophyta</taxon>
        <taxon>Tracheophyta</taxon>
        <taxon>Spermatophyta</taxon>
        <taxon>Magnoliopsida</taxon>
        <taxon>eudicotyledons</taxon>
        <taxon>Gunneridae</taxon>
        <taxon>Pentapetalae</taxon>
        <taxon>Caryophyllales</taxon>
        <taxon>Chenopodiaceae</taxon>
        <taxon>Chenopodioideae</taxon>
        <taxon>Atripliceae</taxon>
        <taxon>Chenopodium</taxon>
    </lineage>
</organism>